<protein>
    <recommendedName>
        <fullName evidence="3">Single domain-containing protein</fullName>
    </recommendedName>
</protein>
<reference evidence="4" key="1">
    <citation type="submission" date="2025-05" db="UniProtKB">
        <authorList>
            <consortium name="EnsemblMetazoa"/>
        </authorList>
    </citation>
    <scope>IDENTIFICATION</scope>
</reference>
<dbReference type="EnsemblMetazoa" id="XM_050643398.1">
    <property type="protein sequence ID" value="XP_050499355.1"/>
    <property type="gene ID" value="LOC126879971"/>
</dbReference>
<proteinExistence type="predicted"/>
<evidence type="ECO:0000313" key="4">
    <source>
        <dbReference type="EnsemblMetazoa" id="XP_050499355.1"/>
    </source>
</evidence>
<dbReference type="InterPro" id="IPR029277">
    <property type="entry name" value="SVWC_dom"/>
</dbReference>
<accession>A0ABM5JN43</accession>
<keyword evidence="5" id="KW-1185">Reference proteome</keyword>
<feature type="domain" description="Single" evidence="3">
    <location>
        <begin position="47"/>
        <end position="107"/>
    </location>
</feature>
<evidence type="ECO:0000259" key="3">
    <source>
        <dbReference type="SMART" id="SM01318"/>
    </source>
</evidence>
<sequence>MSNIWYLTKQFFSTVIIKMKMIAVLVLCVVVAVNARKITECRNFPGVGTLKVGEEKSEQGACNIIKCKEGGTISKKSCGSYEIAPPCTIVDGDQTKLFPECCPKYRCPVKN</sequence>
<keyword evidence="2" id="KW-0964">Secreted</keyword>
<dbReference type="GeneID" id="126879971"/>
<dbReference type="SMART" id="SM01318">
    <property type="entry name" value="SVWC"/>
    <property type="match status" value="1"/>
</dbReference>
<organism evidence="4 5">
    <name type="scientific">Diabrotica virgifera virgifera</name>
    <name type="common">western corn rootworm</name>
    <dbReference type="NCBI Taxonomy" id="50390"/>
    <lineage>
        <taxon>Eukaryota</taxon>
        <taxon>Metazoa</taxon>
        <taxon>Ecdysozoa</taxon>
        <taxon>Arthropoda</taxon>
        <taxon>Hexapoda</taxon>
        <taxon>Insecta</taxon>
        <taxon>Pterygota</taxon>
        <taxon>Neoptera</taxon>
        <taxon>Endopterygota</taxon>
        <taxon>Coleoptera</taxon>
        <taxon>Polyphaga</taxon>
        <taxon>Cucujiformia</taxon>
        <taxon>Chrysomeloidea</taxon>
        <taxon>Chrysomelidae</taxon>
        <taxon>Galerucinae</taxon>
        <taxon>Diabroticina</taxon>
        <taxon>Diabroticites</taxon>
        <taxon>Diabrotica</taxon>
    </lineage>
</organism>
<dbReference type="RefSeq" id="XP_050499355.1">
    <property type="nucleotide sequence ID" value="XM_050643398.1"/>
</dbReference>
<dbReference type="Proteomes" id="UP001652700">
    <property type="component" value="Unplaced"/>
</dbReference>
<dbReference type="Pfam" id="PF15430">
    <property type="entry name" value="SVWC"/>
    <property type="match status" value="1"/>
</dbReference>
<name>A0ABM5JN43_DIAVI</name>
<comment type="subcellular location">
    <subcellularLocation>
        <location evidence="1">Secreted</location>
    </subcellularLocation>
</comment>
<evidence type="ECO:0000256" key="2">
    <source>
        <dbReference type="ARBA" id="ARBA00022525"/>
    </source>
</evidence>
<evidence type="ECO:0000256" key="1">
    <source>
        <dbReference type="ARBA" id="ARBA00004613"/>
    </source>
</evidence>
<evidence type="ECO:0000313" key="5">
    <source>
        <dbReference type="Proteomes" id="UP001652700"/>
    </source>
</evidence>